<evidence type="ECO:0000256" key="1">
    <source>
        <dbReference type="ARBA" id="ARBA00001946"/>
    </source>
</evidence>
<keyword evidence="4" id="KW-0175">Coiled coil</keyword>
<evidence type="ECO:0000313" key="6">
    <source>
        <dbReference type="EMBL" id="MCK6263733.1"/>
    </source>
</evidence>
<reference evidence="6" key="1">
    <citation type="submission" date="2021-11" db="EMBL/GenBank/DDBJ databases">
        <title>Vibrio ZSDE26 sp. nov. and Vibrio ZSDZ34 sp. nov., isolated from coastal seawater in Qingdao.</title>
        <authorList>
            <person name="Zhang P."/>
        </authorList>
    </citation>
    <scope>NUCLEOTIDE SEQUENCE</scope>
    <source>
        <strain evidence="6">ZSDE26</strain>
    </source>
</reference>
<sequence>MFQRAQLKQISSARNHRYLAHILFNYLDNILQPKAMSIINEPVHGEKAEVLYSYSEGLELSAYPNSFWAWASQFDTSDSFLPLAINTCRWDPVTLMGGDSYIFMLDGHPSTRTYIVVEGSDGALFTQLDEQNQFDCLAIVSSRWQCLRAEREASQEFKLRDIKEAKYIDELKQRENFIENMKLVQKIAMNMSTPETLDELYKFAVESVRNDLGFDRAVFMLLDMKKRCFSGTYGTNEKGQTVSEHHTQYDLHQLEDEYIEVLFDEDRTVVLVQDAPLYTAGKVVGQGWNGMLVLRDGSETIGWIAIDNYLNRLPITTYQKQALEAFGSHLSQIYIRKRQEQNVRMLHASMVELSRCMKTSEVCKSAVMFAINRLGIDRLAVFLTDANCSYMQGTWGTDIQGNIVDESYYRSETQDRSIVNLARENPNEVVFEESVPIYHDFNIVGFGWTAMTMLTSNSGEPIAFIAADNLLKRTPLTSQLREVVKMFASNLTEVLLRTRAQQAIHELNESLEQQVKNRTQQLEEANEKLELLSKMDPLTRLGNRRMLEHLLENKCISQKSANTQYGLILLDIDHFGLFNNHYGHLEGDIALMRVGNILKRHTQLEDEVFCRIGGEEFVLLVSHKSEQVVRELAEKIRSDIEAESIAHIPSPTQDMLTVSVGYTVKSFEAGKFNFDALYGESDKALYRAKERGRNCVVGTEEKQAEVNT</sequence>
<comment type="cofactor">
    <cofactor evidence="1">
        <name>Mg(2+)</name>
        <dbReference type="ChEBI" id="CHEBI:18420"/>
    </cofactor>
</comment>
<dbReference type="SUPFAM" id="SSF55073">
    <property type="entry name" value="Nucleotide cyclase"/>
    <property type="match status" value="1"/>
</dbReference>
<dbReference type="Pfam" id="PF00990">
    <property type="entry name" value="GGDEF"/>
    <property type="match status" value="1"/>
</dbReference>
<dbReference type="EC" id="2.7.7.65" evidence="2"/>
<dbReference type="NCBIfam" id="TIGR00254">
    <property type="entry name" value="GGDEF"/>
    <property type="match status" value="1"/>
</dbReference>
<name>A0A9X1XKT8_9VIBR</name>
<dbReference type="Proteomes" id="UP001139559">
    <property type="component" value="Unassembled WGS sequence"/>
</dbReference>
<accession>A0A9X1XKT8</accession>
<protein>
    <recommendedName>
        <fullName evidence="2">diguanylate cyclase</fullName>
        <ecNumber evidence="2">2.7.7.65</ecNumber>
    </recommendedName>
</protein>
<comment type="catalytic activity">
    <reaction evidence="3">
        <text>2 GTP = 3',3'-c-di-GMP + 2 diphosphate</text>
        <dbReference type="Rhea" id="RHEA:24898"/>
        <dbReference type="ChEBI" id="CHEBI:33019"/>
        <dbReference type="ChEBI" id="CHEBI:37565"/>
        <dbReference type="ChEBI" id="CHEBI:58805"/>
        <dbReference type="EC" id="2.7.7.65"/>
    </reaction>
</comment>
<feature type="coiled-coil region" evidence="4">
    <location>
        <begin position="497"/>
        <end position="535"/>
    </location>
</feature>
<evidence type="ECO:0000313" key="7">
    <source>
        <dbReference type="Proteomes" id="UP001139559"/>
    </source>
</evidence>
<proteinExistence type="predicted"/>
<dbReference type="CDD" id="cd01949">
    <property type="entry name" value="GGDEF"/>
    <property type="match status" value="1"/>
</dbReference>
<dbReference type="InterPro" id="IPR000160">
    <property type="entry name" value="GGDEF_dom"/>
</dbReference>
<dbReference type="PROSITE" id="PS50887">
    <property type="entry name" value="GGDEF"/>
    <property type="match status" value="1"/>
</dbReference>
<dbReference type="AlphaFoldDB" id="A0A9X1XKT8"/>
<gene>
    <name evidence="6" type="ORF">KP803_10655</name>
</gene>
<dbReference type="InterPro" id="IPR043128">
    <property type="entry name" value="Rev_trsase/Diguanyl_cyclase"/>
</dbReference>
<dbReference type="Gene3D" id="3.30.70.270">
    <property type="match status" value="1"/>
</dbReference>
<dbReference type="RefSeq" id="WP_248008822.1">
    <property type="nucleotide sequence ID" value="NZ_JAJHVV010000006.1"/>
</dbReference>
<dbReference type="Gene3D" id="3.30.450.40">
    <property type="match status" value="1"/>
</dbReference>
<feature type="domain" description="GGDEF" evidence="5">
    <location>
        <begin position="563"/>
        <end position="701"/>
    </location>
</feature>
<dbReference type="GO" id="GO:0043709">
    <property type="term" value="P:cell adhesion involved in single-species biofilm formation"/>
    <property type="evidence" value="ECO:0007669"/>
    <property type="project" value="TreeGrafter"/>
</dbReference>
<evidence type="ECO:0000259" key="5">
    <source>
        <dbReference type="PROSITE" id="PS50887"/>
    </source>
</evidence>
<dbReference type="PANTHER" id="PTHR45138">
    <property type="entry name" value="REGULATORY COMPONENTS OF SENSORY TRANSDUCTION SYSTEM"/>
    <property type="match status" value="1"/>
</dbReference>
<dbReference type="SUPFAM" id="SSF55781">
    <property type="entry name" value="GAF domain-like"/>
    <property type="match status" value="1"/>
</dbReference>
<comment type="caution">
    <text evidence="6">The sequence shown here is derived from an EMBL/GenBank/DDBJ whole genome shotgun (WGS) entry which is preliminary data.</text>
</comment>
<evidence type="ECO:0000256" key="3">
    <source>
        <dbReference type="ARBA" id="ARBA00034247"/>
    </source>
</evidence>
<keyword evidence="7" id="KW-1185">Reference proteome</keyword>
<dbReference type="GO" id="GO:0005886">
    <property type="term" value="C:plasma membrane"/>
    <property type="evidence" value="ECO:0007669"/>
    <property type="project" value="TreeGrafter"/>
</dbReference>
<evidence type="ECO:0000256" key="2">
    <source>
        <dbReference type="ARBA" id="ARBA00012528"/>
    </source>
</evidence>
<dbReference type="PANTHER" id="PTHR45138:SF9">
    <property type="entry name" value="DIGUANYLATE CYCLASE DGCM-RELATED"/>
    <property type="match status" value="1"/>
</dbReference>
<dbReference type="GO" id="GO:0052621">
    <property type="term" value="F:diguanylate cyclase activity"/>
    <property type="evidence" value="ECO:0007669"/>
    <property type="project" value="UniProtKB-EC"/>
</dbReference>
<dbReference type="GO" id="GO:1902201">
    <property type="term" value="P:negative regulation of bacterial-type flagellum-dependent cell motility"/>
    <property type="evidence" value="ECO:0007669"/>
    <property type="project" value="TreeGrafter"/>
</dbReference>
<dbReference type="InterPro" id="IPR029016">
    <property type="entry name" value="GAF-like_dom_sf"/>
</dbReference>
<organism evidence="6 7">
    <name type="scientific">Vibrio amylolyticus</name>
    <dbReference type="NCBI Taxonomy" id="2847292"/>
    <lineage>
        <taxon>Bacteria</taxon>
        <taxon>Pseudomonadati</taxon>
        <taxon>Pseudomonadota</taxon>
        <taxon>Gammaproteobacteria</taxon>
        <taxon>Vibrionales</taxon>
        <taxon>Vibrionaceae</taxon>
        <taxon>Vibrio</taxon>
    </lineage>
</organism>
<dbReference type="EMBL" id="JAJHVV010000006">
    <property type="protein sequence ID" value="MCK6263733.1"/>
    <property type="molecule type" value="Genomic_DNA"/>
</dbReference>
<evidence type="ECO:0000256" key="4">
    <source>
        <dbReference type="SAM" id="Coils"/>
    </source>
</evidence>
<dbReference type="FunFam" id="3.30.70.270:FF:000001">
    <property type="entry name" value="Diguanylate cyclase domain protein"/>
    <property type="match status" value="1"/>
</dbReference>
<dbReference type="SMART" id="SM00267">
    <property type="entry name" value="GGDEF"/>
    <property type="match status" value="1"/>
</dbReference>
<dbReference type="InterPro" id="IPR029787">
    <property type="entry name" value="Nucleotide_cyclase"/>
</dbReference>
<dbReference type="InterPro" id="IPR050469">
    <property type="entry name" value="Diguanylate_Cyclase"/>
</dbReference>